<name>A0A9D2RGW7_9BURK</name>
<feature type="transmembrane region" description="Helical" evidence="19">
    <location>
        <begin position="122"/>
        <end position="143"/>
    </location>
</feature>
<evidence type="ECO:0000313" key="20">
    <source>
        <dbReference type="EMBL" id="HJD44197.1"/>
    </source>
</evidence>
<keyword evidence="15 19" id="KW-0472">Membrane</keyword>
<feature type="transmembrane region" description="Helical" evidence="19">
    <location>
        <begin position="149"/>
        <end position="167"/>
    </location>
</feature>
<evidence type="ECO:0000256" key="3">
    <source>
        <dbReference type="ARBA" id="ARBA00005119"/>
    </source>
</evidence>
<feature type="transmembrane region" description="Helical" evidence="19">
    <location>
        <begin position="7"/>
        <end position="24"/>
    </location>
</feature>
<evidence type="ECO:0000256" key="5">
    <source>
        <dbReference type="ARBA" id="ARBA00010185"/>
    </source>
</evidence>
<evidence type="ECO:0000256" key="11">
    <source>
        <dbReference type="ARBA" id="ARBA00022692"/>
    </source>
</evidence>
<dbReference type="EMBL" id="DWUQ01000082">
    <property type="protein sequence ID" value="HJD44197.1"/>
    <property type="molecule type" value="Genomic_DNA"/>
</dbReference>
<reference evidence="20" key="1">
    <citation type="journal article" date="2021" name="PeerJ">
        <title>Extensive microbial diversity within the chicken gut microbiome revealed by metagenomics and culture.</title>
        <authorList>
            <person name="Gilroy R."/>
            <person name="Ravi A."/>
            <person name="Getino M."/>
            <person name="Pursley I."/>
            <person name="Horton D.L."/>
            <person name="Alikhan N.F."/>
            <person name="Baker D."/>
            <person name="Gharbi K."/>
            <person name="Hall N."/>
            <person name="Watson M."/>
            <person name="Adriaenssens E.M."/>
            <person name="Foster-Nyarko E."/>
            <person name="Jarju S."/>
            <person name="Secka A."/>
            <person name="Antonio M."/>
            <person name="Oren A."/>
            <person name="Chaudhuri R.R."/>
            <person name="La Ragione R."/>
            <person name="Hildebrand F."/>
            <person name="Pallen M.J."/>
        </authorList>
    </citation>
    <scope>NUCLEOTIDE SEQUENCE</scope>
    <source>
        <strain evidence="20">9264</strain>
    </source>
</reference>
<feature type="transmembrane region" description="Helical" evidence="19">
    <location>
        <begin position="187"/>
        <end position="207"/>
    </location>
</feature>
<dbReference type="GO" id="GO:0016024">
    <property type="term" value="P:CDP-diacylglycerol biosynthetic process"/>
    <property type="evidence" value="ECO:0007669"/>
    <property type="project" value="TreeGrafter"/>
</dbReference>
<dbReference type="Proteomes" id="UP000823889">
    <property type="component" value="Unassembled WGS sequence"/>
</dbReference>
<keyword evidence="14" id="KW-0443">Lipid metabolism</keyword>
<comment type="pathway">
    <text evidence="4">Lipid metabolism.</text>
</comment>
<keyword evidence="8" id="KW-1003">Cell membrane</keyword>
<evidence type="ECO:0000256" key="2">
    <source>
        <dbReference type="ARBA" id="ARBA00004651"/>
    </source>
</evidence>
<comment type="catalytic activity">
    <reaction evidence="1 18">
        <text>a 1,2-diacyl-sn-glycero-3-phosphate + CTP + H(+) = a CDP-1,2-diacyl-sn-glycerol + diphosphate</text>
        <dbReference type="Rhea" id="RHEA:16229"/>
        <dbReference type="ChEBI" id="CHEBI:15378"/>
        <dbReference type="ChEBI" id="CHEBI:33019"/>
        <dbReference type="ChEBI" id="CHEBI:37563"/>
        <dbReference type="ChEBI" id="CHEBI:58332"/>
        <dbReference type="ChEBI" id="CHEBI:58608"/>
        <dbReference type="EC" id="2.7.7.41"/>
    </reaction>
</comment>
<comment type="similarity">
    <text evidence="5 18">Belongs to the CDS family.</text>
</comment>
<evidence type="ECO:0000256" key="12">
    <source>
        <dbReference type="ARBA" id="ARBA00022695"/>
    </source>
</evidence>
<evidence type="ECO:0000256" key="4">
    <source>
        <dbReference type="ARBA" id="ARBA00005189"/>
    </source>
</evidence>
<feature type="transmembrane region" description="Helical" evidence="19">
    <location>
        <begin position="94"/>
        <end position="115"/>
    </location>
</feature>
<comment type="subcellular location">
    <subcellularLocation>
        <location evidence="2">Cell membrane</location>
        <topology evidence="2">Multi-pass membrane protein</topology>
    </subcellularLocation>
</comment>
<evidence type="ECO:0000256" key="6">
    <source>
        <dbReference type="ARBA" id="ARBA00012487"/>
    </source>
</evidence>
<evidence type="ECO:0000256" key="9">
    <source>
        <dbReference type="ARBA" id="ARBA00022516"/>
    </source>
</evidence>
<keyword evidence="17" id="KW-1208">Phospholipid metabolism</keyword>
<evidence type="ECO:0000313" key="21">
    <source>
        <dbReference type="Proteomes" id="UP000823889"/>
    </source>
</evidence>
<dbReference type="InterPro" id="IPR000374">
    <property type="entry name" value="PC_trans"/>
</dbReference>
<evidence type="ECO:0000256" key="17">
    <source>
        <dbReference type="ARBA" id="ARBA00023264"/>
    </source>
</evidence>
<sequence length="290" mass="31236">MLKQRVLTAVVLITILVGAMLLPSSWPLNVLLSVAAACALWEWLRLSWPEQASFFAPTVAVLMFCLMLAMLNGWQVTTYAPWVATLLPLVFKVLLPLVVLVWVVGVSLMLAFAQVQTPQTRVALSLFGVAAVFLAWASLVQMVLAQGPAYLVSMMAIVWVADIAAYFAGRALGKRKLAPRISPGKTWAGLVGGVMGVVAYVLLSAQWEQSYAAHLLQHWSWPIAVLIAVLLAVLSVMGDLFESLLKRRAGVKDSSQLLPGHGGVYDRIDALIPVAPVALLVGGNFGAYFG</sequence>
<evidence type="ECO:0000256" key="10">
    <source>
        <dbReference type="ARBA" id="ARBA00022679"/>
    </source>
</evidence>
<evidence type="ECO:0000256" key="18">
    <source>
        <dbReference type="RuleBase" id="RU003938"/>
    </source>
</evidence>
<reference evidence="20" key="2">
    <citation type="submission" date="2021-04" db="EMBL/GenBank/DDBJ databases">
        <authorList>
            <person name="Gilroy R."/>
        </authorList>
    </citation>
    <scope>NUCLEOTIDE SEQUENCE</scope>
    <source>
        <strain evidence="20">9264</strain>
    </source>
</reference>
<evidence type="ECO:0000256" key="14">
    <source>
        <dbReference type="ARBA" id="ARBA00023098"/>
    </source>
</evidence>
<keyword evidence="13 19" id="KW-1133">Transmembrane helix</keyword>
<keyword evidence="12 18" id="KW-0548">Nucleotidyltransferase</keyword>
<feature type="transmembrane region" description="Helical" evidence="19">
    <location>
        <begin position="54"/>
        <end position="74"/>
    </location>
</feature>
<evidence type="ECO:0000256" key="8">
    <source>
        <dbReference type="ARBA" id="ARBA00022475"/>
    </source>
</evidence>
<gene>
    <name evidence="20" type="ORF">H9906_04110</name>
</gene>
<evidence type="ECO:0000256" key="19">
    <source>
        <dbReference type="SAM" id="Phobius"/>
    </source>
</evidence>
<organism evidence="20 21">
    <name type="scientific">Candidatus Paenalcaligenes intestinipullorum</name>
    <dbReference type="NCBI Taxonomy" id="2838718"/>
    <lineage>
        <taxon>Bacteria</taxon>
        <taxon>Pseudomonadati</taxon>
        <taxon>Pseudomonadota</taxon>
        <taxon>Betaproteobacteria</taxon>
        <taxon>Burkholderiales</taxon>
        <taxon>Alcaligenaceae</taxon>
        <taxon>Paenalcaligenes</taxon>
    </lineage>
</organism>
<dbReference type="Pfam" id="PF01148">
    <property type="entry name" value="CTP_transf_1"/>
    <property type="match status" value="1"/>
</dbReference>
<accession>A0A9D2RGW7</accession>
<comment type="caution">
    <text evidence="20">The sequence shown here is derived from an EMBL/GenBank/DDBJ whole genome shotgun (WGS) entry which is preliminary data.</text>
</comment>
<keyword evidence="11 18" id="KW-0812">Transmembrane</keyword>
<comment type="pathway">
    <text evidence="3 18">Phospholipid metabolism; CDP-diacylglycerol biosynthesis; CDP-diacylglycerol from sn-glycerol 3-phosphate: step 3/3.</text>
</comment>
<feature type="transmembrane region" description="Helical" evidence="19">
    <location>
        <begin position="219"/>
        <end position="238"/>
    </location>
</feature>
<evidence type="ECO:0000256" key="1">
    <source>
        <dbReference type="ARBA" id="ARBA00001698"/>
    </source>
</evidence>
<evidence type="ECO:0000256" key="7">
    <source>
        <dbReference type="ARBA" id="ARBA00019373"/>
    </source>
</evidence>
<dbReference type="GO" id="GO:0004605">
    <property type="term" value="F:phosphatidate cytidylyltransferase activity"/>
    <property type="evidence" value="ECO:0007669"/>
    <property type="project" value="UniProtKB-EC"/>
</dbReference>
<proteinExistence type="inferred from homology"/>
<protein>
    <recommendedName>
        <fullName evidence="7 18">Phosphatidate cytidylyltransferase</fullName>
        <ecNumber evidence="6 18">2.7.7.41</ecNumber>
    </recommendedName>
</protein>
<evidence type="ECO:0000256" key="13">
    <source>
        <dbReference type="ARBA" id="ARBA00022989"/>
    </source>
</evidence>
<keyword evidence="9" id="KW-0444">Lipid biosynthesis</keyword>
<evidence type="ECO:0000256" key="16">
    <source>
        <dbReference type="ARBA" id="ARBA00023209"/>
    </source>
</evidence>
<keyword evidence="16" id="KW-0594">Phospholipid biosynthesis</keyword>
<dbReference type="PROSITE" id="PS01315">
    <property type="entry name" value="CDS"/>
    <property type="match status" value="1"/>
</dbReference>
<dbReference type="PANTHER" id="PTHR46382">
    <property type="entry name" value="PHOSPHATIDATE CYTIDYLYLTRANSFERASE"/>
    <property type="match status" value="1"/>
</dbReference>
<evidence type="ECO:0000256" key="15">
    <source>
        <dbReference type="ARBA" id="ARBA00023136"/>
    </source>
</evidence>
<dbReference type="PANTHER" id="PTHR46382:SF1">
    <property type="entry name" value="PHOSPHATIDATE CYTIDYLYLTRANSFERASE"/>
    <property type="match status" value="1"/>
</dbReference>
<keyword evidence="10 18" id="KW-0808">Transferase</keyword>
<dbReference type="EC" id="2.7.7.41" evidence="6 18"/>
<dbReference type="GO" id="GO:0005886">
    <property type="term" value="C:plasma membrane"/>
    <property type="evidence" value="ECO:0007669"/>
    <property type="project" value="UniProtKB-SubCell"/>
</dbReference>
<dbReference type="AlphaFoldDB" id="A0A9D2RGW7"/>